<dbReference type="GO" id="GO:0032259">
    <property type="term" value="P:methylation"/>
    <property type="evidence" value="ECO:0007669"/>
    <property type="project" value="UniProtKB-KW"/>
</dbReference>
<dbReference type="InterPro" id="IPR036388">
    <property type="entry name" value="WH-like_DNA-bd_sf"/>
</dbReference>
<dbReference type="InterPro" id="IPR053173">
    <property type="entry name" value="SAM-binding_MTase"/>
</dbReference>
<feature type="domain" description="Methyltransferase" evidence="2">
    <location>
        <begin position="183"/>
        <end position="289"/>
    </location>
</feature>
<evidence type="ECO:0000256" key="1">
    <source>
        <dbReference type="SAM" id="MobiDB-lite"/>
    </source>
</evidence>
<gene>
    <name evidence="3" type="ORF">BJY20_001405</name>
</gene>
<dbReference type="Proteomes" id="UP000554054">
    <property type="component" value="Unassembled WGS sequence"/>
</dbReference>
<accession>A0A852VTM8</accession>
<proteinExistence type="predicted"/>
<dbReference type="PANTHER" id="PTHR45128">
    <property type="entry name" value="METHYLTRANSFERASE TYPE 11"/>
    <property type="match status" value="1"/>
</dbReference>
<evidence type="ECO:0000313" key="4">
    <source>
        <dbReference type="Proteomes" id="UP000554054"/>
    </source>
</evidence>
<sequence>MTTTGTTTGTTTTSAGDAGPTLPEQAGVLLGHLAGYMATRVIRMGLESGLLRGIATTPSVTPGELAEQLGMDDLYVAVWCRAAFGAGVLDRHEGGYALAAHMGTLLFYEDSPAYLGGMFATVGQYEMFGRFADNLTTGERMWWDETSPEWIACVEGTGRPFYTRLLAAGLAQVPGLEDVLRTGGRVLDTACGSGAGVVRLASAYPEANVVGVDGDAHSIERAGAAVERAGLAERVELVVSPLEDMAVEQPVDVVINNISMHECRDIDRVTERVLAALKPGGWFVISDFPFPDSDEGLRSVPGRLMSGVQFFEAQIDDQLLPRTAYDDLLTRHGFTDLGWFQLSPVHAVTYGRRPG</sequence>
<reference evidence="3 4" key="1">
    <citation type="submission" date="2020-07" db="EMBL/GenBank/DDBJ databases">
        <title>Sequencing the genomes of 1000 actinobacteria strains.</title>
        <authorList>
            <person name="Klenk H.-P."/>
        </authorList>
    </citation>
    <scope>NUCLEOTIDE SEQUENCE [LARGE SCALE GENOMIC DNA]</scope>
    <source>
        <strain evidence="3 4">DSM 26154</strain>
    </source>
</reference>
<feature type="compositionally biased region" description="Low complexity" evidence="1">
    <location>
        <begin position="1"/>
        <end position="13"/>
    </location>
</feature>
<dbReference type="GO" id="GO:0008168">
    <property type="term" value="F:methyltransferase activity"/>
    <property type="evidence" value="ECO:0007669"/>
    <property type="project" value="UniProtKB-KW"/>
</dbReference>
<dbReference type="InterPro" id="IPR029063">
    <property type="entry name" value="SAM-dependent_MTases_sf"/>
</dbReference>
<dbReference type="CDD" id="cd02440">
    <property type="entry name" value="AdoMet_MTases"/>
    <property type="match status" value="1"/>
</dbReference>
<dbReference type="InterPro" id="IPR036390">
    <property type="entry name" value="WH_DNA-bd_sf"/>
</dbReference>
<dbReference type="RefSeq" id="WP_185990873.1">
    <property type="nucleotide sequence ID" value="NZ_JACCAE010000001.1"/>
</dbReference>
<dbReference type="Gene3D" id="1.10.10.10">
    <property type="entry name" value="Winged helix-like DNA-binding domain superfamily/Winged helix DNA-binding domain"/>
    <property type="match status" value="1"/>
</dbReference>
<dbReference type="SUPFAM" id="SSF53335">
    <property type="entry name" value="S-adenosyl-L-methionine-dependent methyltransferases"/>
    <property type="match status" value="1"/>
</dbReference>
<feature type="region of interest" description="Disordered" evidence="1">
    <location>
        <begin position="1"/>
        <end position="21"/>
    </location>
</feature>
<name>A0A852VTM8_9MICO</name>
<evidence type="ECO:0000313" key="3">
    <source>
        <dbReference type="EMBL" id="NYF98013.1"/>
    </source>
</evidence>
<keyword evidence="3" id="KW-0808">Transferase</keyword>
<keyword evidence="3" id="KW-0489">Methyltransferase</keyword>
<evidence type="ECO:0000259" key="2">
    <source>
        <dbReference type="Pfam" id="PF13847"/>
    </source>
</evidence>
<dbReference type="SUPFAM" id="SSF46785">
    <property type="entry name" value="Winged helix' DNA-binding domain"/>
    <property type="match status" value="1"/>
</dbReference>
<dbReference type="InterPro" id="IPR025714">
    <property type="entry name" value="Methyltranfer_dom"/>
</dbReference>
<protein>
    <submittedName>
        <fullName evidence="3">SAM-dependent methyltransferase</fullName>
    </submittedName>
</protein>
<dbReference type="Pfam" id="PF13847">
    <property type="entry name" value="Methyltransf_31"/>
    <property type="match status" value="1"/>
</dbReference>
<dbReference type="Gene3D" id="3.40.50.150">
    <property type="entry name" value="Vaccinia Virus protein VP39"/>
    <property type="match status" value="1"/>
</dbReference>
<keyword evidence="4" id="KW-1185">Reference proteome</keyword>
<dbReference type="EMBL" id="JACCAE010000001">
    <property type="protein sequence ID" value="NYF98013.1"/>
    <property type="molecule type" value="Genomic_DNA"/>
</dbReference>
<organism evidence="3 4">
    <name type="scientific">Janibacter cremeus</name>
    <dbReference type="NCBI Taxonomy" id="1285192"/>
    <lineage>
        <taxon>Bacteria</taxon>
        <taxon>Bacillati</taxon>
        <taxon>Actinomycetota</taxon>
        <taxon>Actinomycetes</taxon>
        <taxon>Micrococcales</taxon>
        <taxon>Intrasporangiaceae</taxon>
        <taxon>Janibacter</taxon>
    </lineage>
</organism>
<dbReference type="AlphaFoldDB" id="A0A852VTM8"/>
<comment type="caution">
    <text evidence="3">The sequence shown here is derived from an EMBL/GenBank/DDBJ whole genome shotgun (WGS) entry which is preliminary data.</text>
</comment>